<evidence type="ECO:0000313" key="2">
    <source>
        <dbReference type="Proteomes" id="UP000199012"/>
    </source>
</evidence>
<dbReference type="AlphaFoldDB" id="A0A1I0W7H4"/>
<evidence type="ECO:0008006" key="3">
    <source>
        <dbReference type="Google" id="ProtNLM"/>
    </source>
</evidence>
<gene>
    <name evidence="1" type="ORF">SAMN05421867_102226</name>
</gene>
<dbReference type="STRING" id="988821.SAMN05421867_102226"/>
<name>A0A1I0W7H4_9CELL</name>
<reference evidence="1 2" key="1">
    <citation type="submission" date="2016-10" db="EMBL/GenBank/DDBJ databases">
        <authorList>
            <person name="de Groot N.N."/>
        </authorList>
    </citation>
    <scope>NUCLEOTIDE SEQUENCE [LARGE SCALE GENOMIC DNA]</scope>
    <source>
        <strain evidence="1 2">CGMCC 4.6945</strain>
    </source>
</reference>
<keyword evidence="2" id="KW-1185">Reference proteome</keyword>
<dbReference type="EMBL" id="FOKA01000002">
    <property type="protein sequence ID" value="SFA84210.1"/>
    <property type="molecule type" value="Genomic_DNA"/>
</dbReference>
<dbReference type="Proteomes" id="UP000199012">
    <property type="component" value="Unassembled WGS sequence"/>
</dbReference>
<protein>
    <recommendedName>
        <fullName evidence="3">AbiEi antitoxin C-terminal domain-containing protein</fullName>
    </recommendedName>
</protein>
<accession>A0A1I0W7H4</accession>
<proteinExistence type="predicted"/>
<sequence>MSTGTGAVAVVGPVGRQAAVVPSSPGRPTGPAAPASCARRDGALSWADARRGLPGLVGPEHVGGRAALATLVRSGALVVVRDEVTAAPAVAHLPVVRARAVAHLVPPRGVVGRASAAWVHAGGPAAVPLEVLVPTGTARPRARAGVVGHEAELRPEDVVTVAGVPVTTPARTALDVARTCTAPAVHRLLSALARAGVDLGAVLARLGDRPGGRGVRQARAVLAAHLADGADR</sequence>
<evidence type="ECO:0000313" key="1">
    <source>
        <dbReference type="EMBL" id="SFA84210.1"/>
    </source>
</evidence>
<organism evidence="1 2">
    <name type="scientific">Cellulomonas marina</name>
    <dbReference type="NCBI Taxonomy" id="988821"/>
    <lineage>
        <taxon>Bacteria</taxon>
        <taxon>Bacillati</taxon>
        <taxon>Actinomycetota</taxon>
        <taxon>Actinomycetes</taxon>
        <taxon>Micrococcales</taxon>
        <taxon>Cellulomonadaceae</taxon>
        <taxon>Cellulomonas</taxon>
    </lineage>
</organism>